<gene>
    <name evidence="2" type="ORF">LCGC14_2002500</name>
</gene>
<dbReference type="EMBL" id="LAZR01022785">
    <property type="protein sequence ID" value="KKL80666.1"/>
    <property type="molecule type" value="Genomic_DNA"/>
</dbReference>
<accession>A0A0F9FQF9</accession>
<protein>
    <recommendedName>
        <fullName evidence="1">KTSC domain-containing protein</fullName>
    </recommendedName>
</protein>
<proteinExistence type="predicted"/>
<reference evidence="2" key="1">
    <citation type="journal article" date="2015" name="Nature">
        <title>Complex archaea that bridge the gap between prokaryotes and eukaryotes.</title>
        <authorList>
            <person name="Spang A."/>
            <person name="Saw J.H."/>
            <person name="Jorgensen S.L."/>
            <person name="Zaremba-Niedzwiedzka K."/>
            <person name="Martijn J."/>
            <person name="Lind A.E."/>
            <person name="van Eijk R."/>
            <person name="Schleper C."/>
            <person name="Guy L."/>
            <person name="Ettema T.J."/>
        </authorList>
    </citation>
    <scope>NUCLEOTIDE SEQUENCE</scope>
</reference>
<dbReference type="InterPro" id="IPR025309">
    <property type="entry name" value="KTSC_dom"/>
</dbReference>
<sequence length="179" mass="20556">MARKTRIGGRRTPIRVKKGKTIQIEEVPEAQKVRIAKRRSRSIQRRRAVERLRKAPARRRRRKERITGKERPKFTTVVTKVISPRGRQLLPLSDIRGAPAPGQPQTAQNIVLESTAIAGFRYDPEKKILEITFVSGAVYWYHGVDLLTVEKLASPFTKSKGRYFVNNIRNSFGTPTRIR</sequence>
<dbReference type="Pfam" id="PF13619">
    <property type="entry name" value="KTSC"/>
    <property type="match status" value="1"/>
</dbReference>
<name>A0A0F9FQF9_9ZZZZ</name>
<organism evidence="2">
    <name type="scientific">marine sediment metagenome</name>
    <dbReference type="NCBI Taxonomy" id="412755"/>
    <lineage>
        <taxon>unclassified sequences</taxon>
        <taxon>metagenomes</taxon>
        <taxon>ecological metagenomes</taxon>
    </lineage>
</organism>
<comment type="caution">
    <text evidence="2">The sequence shown here is derived from an EMBL/GenBank/DDBJ whole genome shotgun (WGS) entry which is preliminary data.</text>
</comment>
<evidence type="ECO:0000259" key="1">
    <source>
        <dbReference type="Pfam" id="PF13619"/>
    </source>
</evidence>
<feature type="domain" description="KTSC" evidence="1">
    <location>
        <begin position="113"/>
        <end position="172"/>
    </location>
</feature>
<dbReference type="AlphaFoldDB" id="A0A0F9FQF9"/>
<evidence type="ECO:0000313" key="2">
    <source>
        <dbReference type="EMBL" id="KKL80666.1"/>
    </source>
</evidence>